<dbReference type="Proteomes" id="UP001194468">
    <property type="component" value="Unassembled WGS sequence"/>
</dbReference>
<feature type="non-terminal residue" evidence="1">
    <location>
        <position position="1"/>
    </location>
</feature>
<comment type="caution">
    <text evidence="1">The sequence shown here is derived from an EMBL/GenBank/DDBJ whole genome shotgun (WGS) entry which is preliminary data.</text>
</comment>
<reference evidence="1" key="1">
    <citation type="submission" date="2019-10" db="EMBL/GenBank/DDBJ databases">
        <authorList>
            <consortium name="DOE Joint Genome Institute"/>
            <person name="Kuo A."/>
            <person name="Miyauchi S."/>
            <person name="Kiss E."/>
            <person name="Drula E."/>
            <person name="Kohler A."/>
            <person name="Sanchez-Garcia M."/>
            <person name="Andreopoulos B."/>
            <person name="Barry K.W."/>
            <person name="Bonito G."/>
            <person name="Buee M."/>
            <person name="Carver A."/>
            <person name="Chen C."/>
            <person name="Cichocki N."/>
            <person name="Clum A."/>
            <person name="Culley D."/>
            <person name="Crous P.W."/>
            <person name="Fauchery L."/>
            <person name="Girlanda M."/>
            <person name="Hayes R."/>
            <person name="Keri Z."/>
            <person name="LaButti K."/>
            <person name="Lipzen A."/>
            <person name="Lombard V."/>
            <person name="Magnuson J."/>
            <person name="Maillard F."/>
            <person name="Morin E."/>
            <person name="Murat C."/>
            <person name="Nolan M."/>
            <person name="Ohm R."/>
            <person name="Pangilinan J."/>
            <person name="Pereira M."/>
            <person name="Perotto S."/>
            <person name="Peter M."/>
            <person name="Riley R."/>
            <person name="Sitrit Y."/>
            <person name="Stielow B."/>
            <person name="Szollosi G."/>
            <person name="Zifcakova L."/>
            <person name="Stursova M."/>
            <person name="Spatafora J.W."/>
            <person name="Tedersoo L."/>
            <person name="Vaario L.-M."/>
            <person name="Yamada A."/>
            <person name="Yan M."/>
            <person name="Wang P."/>
            <person name="Xu J."/>
            <person name="Bruns T."/>
            <person name="Baldrian P."/>
            <person name="Vilgalys R."/>
            <person name="Henrissat B."/>
            <person name="Grigoriev I.V."/>
            <person name="Hibbett D."/>
            <person name="Nagy L.G."/>
            <person name="Martin F.M."/>
        </authorList>
    </citation>
    <scope>NUCLEOTIDE SEQUENCE</scope>
    <source>
        <strain evidence="1">BED1</strain>
    </source>
</reference>
<evidence type="ECO:0000313" key="2">
    <source>
        <dbReference type="Proteomes" id="UP001194468"/>
    </source>
</evidence>
<gene>
    <name evidence="1" type="ORF">L210DRAFT_3392867</name>
</gene>
<protein>
    <submittedName>
        <fullName evidence="1">Uncharacterized protein</fullName>
    </submittedName>
</protein>
<accession>A0AAD4GJ09</accession>
<reference evidence="1" key="2">
    <citation type="journal article" date="2020" name="Nat. Commun.">
        <title>Large-scale genome sequencing of mycorrhizal fungi provides insights into the early evolution of symbiotic traits.</title>
        <authorList>
            <person name="Miyauchi S."/>
            <person name="Kiss E."/>
            <person name="Kuo A."/>
            <person name="Drula E."/>
            <person name="Kohler A."/>
            <person name="Sanchez-Garcia M."/>
            <person name="Morin E."/>
            <person name="Andreopoulos B."/>
            <person name="Barry K.W."/>
            <person name="Bonito G."/>
            <person name="Buee M."/>
            <person name="Carver A."/>
            <person name="Chen C."/>
            <person name="Cichocki N."/>
            <person name="Clum A."/>
            <person name="Culley D."/>
            <person name="Crous P.W."/>
            <person name="Fauchery L."/>
            <person name="Girlanda M."/>
            <person name="Hayes R.D."/>
            <person name="Keri Z."/>
            <person name="LaButti K."/>
            <person name="Lipzen A."/>
            <person name="Lombard V."/>
            <person name="Magnuson J."/>
            <person name="Maillard F."/>
            <person name="Murat C."/>
            <person name="Nolan M."/>
            <person name="Ohm R.A."/>
            <person name="Pangilinan J."/>
            <person name="Pereira M.F."/>
            <person name="Perotto S."/>
            <person name="Peter M."/>
            <person name="Pfister S."/>
            <person name="Riley R."/>
            <person name="Sitrit Y."/>
            <person name="Stielow J.B."/>
            <person name="Szollosi G."/>
            <person name="Zifcakova L."/>
            <person name="Stursova M."/>
            <person name="Spatafora J.W."/>
            <person name="Tedersoo L."/>
            <person name="Vaario L.M."/>
            <person name="Yamada A."/>
            <person name="Yan M."/>
            <person name="Wang P."/>
            <person name="Xu J."/>
            <person name="Bruns T."/>
            <person name="Baldrian P."/>
            <person name="Vilgalys R."/>
            <person name="Dunand C."/>
            <person name="Henrissat B."/>
            <person name="Grigoriev I.V."/>
            <person name="Hibbett D."/>
            <person name="Nagy L.G."/>
            <person name="Martin F.M."/>
        </authorList>
    </citation>
    <scope>NUCLEOTIDE SEQUENCE</scope>
    <source>
        <strain evidence="1">BED1</strain>
    </source>
</reference>
<dbReference type="AlphaFoldDB" id="A0AAD4GJ09"/>
<proteinExistence type="predicted"/>
<dbReference type="EMBL" id="WHUW01000005">
    <property type="protein sequence ID" value="KAF8446442.1"/>
    <property type="molecule type" value="Genomic_DNA"/>
</dbReference>
<keyword evidence="2" id="KW-1185">Reference proteome</keyword>
<name>A0AAD4GJ09_BOLED</name>
<sequence length="88" mass="10089">SEKRAVFRFWPRKCNSKLLEPTKLRGTLSPDGHVWGETLYYDFYYVDRLPSVDNFVSISTGSMLPRVMESMGELDAAAPEIEWAKTEA</sequence>
<evidence type="ECO:0000313" key="1">
    <source>
        <dbReference type="EMBL" id="KAF8446442.1"/>
    </source>
</evidence>
<organism evidence="1 2">
    <name type="scientific">Boletus edulis BED1</name>
    <dbReference type="NCBI Taxonomy" id="1328754"/>
    <lineage>
        <taxon>Eukaryota</taxon>
        <taxon>Fungi</taxon>
        <taxon>Dikarya</taxon>
        <taxon>Basidiomycota</taxon>
        <taxon>Agaricomycotina</taxon>
        <taxon>Agaricomycetes</taxon>
        <taxon>Agaricomycetidae</taxon>
        <taxon>Boletales</taxon>
        <taxon>Boletineae</taxon>
        <taxon>Boletaceae</taxon>
        <taxon>Boletoideae</taxon>
        <taxon>Boletus</taxon>
    </lineage>
</organism>